<dbReference type="Pfam" id="PF07662">
    <property type="entry name" value="Nucleos_tra2_C"/>
    <property type="match status" value="1"/>
</dbReference>
<feature type="domain" description="Concentrative nucleoside transporter C-terminal" evidence="2">
    <location>
        <begin position="1"/>
        <end position="31"/>
    </location>
</feature>
<evidence type="ECO:0000259" key="2">
    <source>
        <dbReference type="Pfam" id="PF07662"/>
    </source>
</evidence>
<dbReference type="InterPro" id="IPR011657">
    <property type="entry name" value="CNT_C_dom"/>
</dbReference>
<organism evidence="3">
    <name type="scientific">marine metagenome</name>
    <dbReference type="NCBI Taxonomy" id="408172"/>
    <lineage>
        <taxon>unclassified sequences</taxon>
        <taxon>metagenomes</taxon>
        <taxon>ecological metagenomes</taxon>
    </lineage>
</organism>
<evidence type="ECO:0000313" key="3">
    <source>
        <dbReference type="EMBL" id="SVE42633.1"/>
    </source>
</evidence>
<evidence type="ECO:0000256" key="1">
    <source>
        <dbReference type="SAM" id="Phobius"/>
    </source>
</evidence>
<gene>
    <name evidence="3" type="ORF">METZ01_LOCUS495487</name>
</gene>
<sequence>APERRGDLARLGLRAMLGGTLAAFMTACVAGILI</sequence>
<proteinExistence type="predicted"/>
<keyword evidence="1" id="KW-0812">Transmembrane</keyword>
<protein>
    <recommendedName>
        <fullName evidence="2">Concentrative nucleoside transporter C-terminal domain-containing protein</fullName>
    </recommendedName>
</protein>
<dbReference type="EMBL" id="UINC01216479">
    <property type="protein sequence ID" value="SVE42633.1"/>
    <property type="molecule type" value="Genomic_DNA"/>
</dbReference>
<feature type="transmembrane region" description="Helical" evidence="1">
    <location>
        <begin position="12"/>
        <end position="33"/>
    </location>
</feature>
<keyword evidence="1" id="KW-1133">Transmembrane helix</keyword>
<accession>A0A383DE84</accession>
<feature type="non-terminal residue" evidence="3">
    <location>
        <position position="1"/>
    </location>
</feature>
<dbReference type="AlphaFoldDB" id="A0A383DE84"/>
<name>A0A383DE84_9ZZZZ</name>
<reference evidence="3" key="1">
    <citation type="submission" date="2018-05" db="EMBL/GenBank/DDBJ databases">
        <authorList>
            <person name="Lanie J.A."/>
            <person name="Ng W.-L."/>
            <person name="Kazmierczak K.M."/>
            <person name="Andrzejewski T.M."/>
            <person name="Davidsen T.M."/>
            <person name="Wayne K.J."/>
            <person name="Tettelin H."/>
            <person name="Glass J.I."/>
            <person name="Rusch D."/>
            <person name="Podicherti R."/>
            <person name="Tsui H.-C.T."/>
            <person name="Winkler M.E."/>
        </authorList>
    </citation>
    <scope>NUCLEOTIDE SEQUENCE</scope>
</reference>
<keyword evidence="1" id="KW-0472">Membrane</keyword>